<proteinExistence type="inferred from homology"/>
<gene>
    <name evidence="6" type="ORF">N5A92_18845</name>
</gene>
<dbReference type="RefSeq" id="WP_260905436.1">
    <property type="nucleotide sequence ID" value="NZ_JAOCZP010000006.1"/>
</dbReference>
<sequence>MAGEEWTGGCMCGAVRFRAQGSPIRVEICHCRTCRKATGSAFAVFVLFAGDQVVIESGETIRFVSSETVIRHSCGGCGSPVFDTFTHSDNIDFHLGALDQAERLVPQREVWTARRLPWVSRAPGTTCHRFGNPD</sequence>
<protein>
    <submittedName>
        <fullName evidence="6">GFA family protein</fullName>
    </submittedName>
</protein>
<evidence type="ECO:0000259" key="5">
    <source>
        <dbReference type="PROSITE" id="PS51891"/>
    </source>
</evidence>
<feature type="domain" description="CENP-V/GFA" evidence="5">
    <location>
        <begin position="6"/>
        <end position="112"/>
    </location>
</feature>
<keyword evidence="2" id="KW-0479">Metal-binding</keyword>
<keyword evidence="4" id="KW-0456">Lyase</keyword>
<dbReference type="EMBL" id="JAOCZP010000006">
    <property type="protein sequence ID" value="MCT7377080.1"/>
    <property type="molecule type" value="Genomic_DNA"/>
</dbReference>
<comment type="caution">
    <text evidence="6">The sequence shown here is derived from an EMBL/GenBank/DDBJ whole genome shotgun (WGS) entry which is preliminary data.</text>
</comment>
<keyword evidence="7" id="KW-1185">Reference proteome</keyword>
<dbReference type="SUPFAM" id="SSF51316">
    <property type="entry name" value="Mss4-like"/>
    <property type="match status" value="1"/>
</dbReference>
<dbReference type="PROSITE" id="PS51891">
    <property type="entry name" value="CENP_V_GFA"/>
    <property type="match status" value="1"/>
</dbReference>
<dbReference type="PANTHER" id="PTHR33337">
    <property type="entry name" value="GFA DOMAIN-CONTAINING PROTEIN"/>
    <property type="match status" value="1"/>
</dbReference>
<organism evidence="6 7">
    <name type="scientific">Chelativorans salis</name>
    <dbReference type="NCBI Taxonomy" id="2978478"/>
    <lineage>
        <taxon>Bacteria</taxon>
        <taxon>Pseudomonadati</taxon>
        <taxon>Pseudomonadota</taxon>
        <taxon>Alphaproteobacteria</taxon>
        <taxon>Hyphomicrobiales</taxon>
        <taxon>Phyllobacteriaceae</taxon>
        <taxon>Chelativorans</taxon>
    </lineage>
</organism>
<comment type="similarity">
    <text evidence="1">Belongs to the Gfa family.</text>
</comment>
<dbReference type="Pfam" id="PF04828">
    <property type="entry name" value="GFA"/>
    <property type="match status" value="1"/>
</dbReference>
<name>A0ABT2LRA3_9HYPH</name>
<dbReference type="InterPro" id="IPR011057">
    <property type="entry name" value="Mss4-like_sf"/>
</dbReference>
<dbReference type="Proteomes" id="UP001320831">
    <property type="component" value="Unassembled WGS sequence"/>
</dbReference>
<evidence type="ECO:0000256" key="4">
    <source>
        <dbReference type="ARBA" id="ARBA00023239"/>
    </source>
</evidence>
<evidence type="ECO:0000313" key="6">
    <source>
        <dbReference type="EMBL" id="MCT7377080.1"/>
    </source>
</evidence>
<evidence type="ECO:0000256" key="1">
    <source>
        <dbReference type="ARBA" id="ARBA00005495"/>
    </source>
</evidence>
<accession>A0ABT2LRA3</accession>
<evidence type="ECO:0000313" key="7">
    <source>
        <dbReference type="Proteomes" id="UP001320831"/>
    </source>
</evidence>
<keyword evidence="3" id="KW-0862">Zinc</keyword>
<evidence type="ECO:0000256" key="2">
    <source>
        <dbReference type="ARBA" id="ARBA00022723"/>
    </source>
</evidence>
<dbReference type="PANTHER" id="PTHR33337:SF40">
    <property type="entry name" value="CENP-V_GFA DOMAIN-CONTAINING PROTEIN-RELATED"/>
    <property type="match status" value="1"/>
</dbReference>
<dbReference type="Gene3D" id="3.90.1590.10">
    <property type="entry name" value="glutathione-dependent formaldehyde- activating enzyme (gfa)"/>
    <property type="match status" value="1"/>
</dbReference>
<evidence type="ECO:0000256" key="3">
    <source>
        <dbReference type="ARBA" id="ARBA00022833"/>
    </source>
</evidence>
<dbReference type="InterPro" id="IPR006913">
    <property type="entry name" value="CENP-V/GFA"/>
</dbReference>
<reference evidence="6 7" key="1">
    <citation type="submission" date="2022-09" db="EMBL/GenBank/DDBJ databases">
        <title>Chelativorans salina sp. nov., a novel slightly halophilic bacterium isolated from a saline lake sediment enrichment.</title>
        <authorList>
            <person name="Gao L."/>
            <person name="Fang B.-Z."/>
            <person name="Li W.-J."/>
        </authorList>
    </citation>
    <scope>NUCLEOTIDE SEQUENCE [LARGE SCALE GENOMIC DNA]</scope>
    <source>
        <strain evidence="6 7">EGI FJ00035</strain>
    </source>
</reference>